<protein>
    <submittedName>
        <fullName evidence="1">Uncharacterized protein</fullName>
    </submittedName>
</protein>
<dbReference type="Proteomes" id="UP000002045">
    <property type="component" value="Chromosome"/>
</dbReference>
<organism evidence="1 2">
    <name type="scientific">Xenorhabdus bovienii (strain SS-2004)</name>
    <name type="common">Xenorhabdus nematophila subsp. bovienii</name>
    <dbReference type="NCBI Taxonomy" id="406818"/>
    <lineage>
        <taxon>Bacteria</taxon>
        <taxon>Pseudomonadati</taxon>
        <taxon>Pseudomonadota</taxon>
        <taxon>Gammaproteobacteria</taxon>
        <taxon>Enterobacterales</taxon>
        <taxon>Morganellaceae</taxon>
        <taxon>Xenorhabdus</taxon>
    </lineage>
</organism>
<gene>
    <name evidence="1" type="ordered locus">XBJ1_2905</name>
</gene>
<dbReference type="eggNOG" id="ENOG5032S5M">
    <property type="taxonomic scope" value="Bacteria"/>
</dbReference>
<dbReference type="Gene3D" id="3.30.40.190">
    <property type="match status" value="1"/>
</dbReference>
<sequence length="118" mass="13079">MCCGISSYTATSLPKTQLKMPLLSYLILCEQEARPMTRNEKQWLSDVASLGCIACRNQGMGMSPADIHHVRTGQGMAQRAAHLSVLPLCPRLTGHVIPRVFMLIRKVGRQPTGQKLNY</sequence>
<evidence type="ECO:0000313" key="2">
    <source>
        <dbReference type="Proteomes" id="UP000002045"/>
    </source>
</evidence>
<dbReference type="STRING" id="406818.XBJ1_2905"/>
<dbReference type="HOGENOM" id="CLU_2072240_0_0_6"/>
<dbReference type="InterPro" id="IPR031875">
    <property type="entry name" value="RecA_dep_nuc"/>
</dbReference>
<dbReference type="AlphaFoldDB" id="D3V867"/>
<accession>D3V867</accession>
<dbReference type="Pfam" id="PF16786">
    <property type="entry name" value="RecA_dep_nuc"/>
    <property type="match status" value="1"/>
</dbReference>
<reference evidence="1" key="1">
    <citation type="journal article" date="2011" name="PLoS ONE">
        <title>The entomopathogenic bacterial endosymbionts xenorhabdus and photorhabdus: convergent lifestyles from divergent genomes.</title>
        <authorList>
            <person name="Chaston J.M."/>
            <person name="Suen G."/>
            <person name="Tucker S.L."/>
            <person name="Andersen A.W."/>
            <person name="Bhasin A."/>
            <person name="Bode E."/>
            <person name="Bode H.B."/>
            <person name="Brachmann A.O."/>
            <person name="Cowles C.E."/>
            <person name="Cowles K.N."/>
            <person name="Darby C."/>
            <person name="de Leon L."/>
            <person name="Drace K."/>
            <person name="Du Z."/>
            <person name="Givaudan A."/>
            <person name="Herbert Tran E.E."/>
            <person name="Jewell K.A."/>
            <person name="Knack J.J."/>
            <person name="Krasomil-Osterfeld K.C."/>
            <person name="Kukor R."/>
            <person name="Lanois A."/>
            <person name="Latreille P."/>
            <person name="Leimgruber N.K."/>
            <person name="Lipke C.M."/>
            <person name="Liu R."/>
            <person name="Lu X."/>
            <person name="Martens E.C."/>
            <person name="Marri P.R."/>
            <person name="Medigue C."/>
            <person name="Menard M.L."/>
            <person name="Miller N.M."/>
            <person name="Morales-Soto N."/>
            <person name="Norton S."/>
            <person name="Ogier J.C."/>
            <person name="Orchard S.S."/>
            <person name="Park D."/>
            <person name="Park Y."/>
            <person name="Qurollo B.A."/>
            <person name="Sugar D.R."/>
            <person name="Richards G.R."/>
            <person name="Rouy Z."/>
            <person name="Slominski B."/>
            <person name="Slominski K."/>
            <person name="Snyder H."/>
            <person name="Tjaden B.C."/>
            <person name="van der Hoeven R."/>
            <person name="Welch R.D."/>
            <person name="Wheeler C."/>
            <person name="Xiang B."/>
            <person name="Barbazuk B."/>
            <person name="Gaudriault S."/>
            <person name="Goodner B."/>
            <person name="Slater S.C."/>
            <person name="Forst S."/>
            <person name="Goldman B.S."/>
            <person name="Goodrich-Blair H."/>
        </authorList>
    </citation>
    <scope>NUCLEOTIDE SEQUENCE [LARGE SCALE GENOMIC DNA]</scope>
    <source>
        <strain evidence="1">SS-2004</strain>
    </source>
</reference>
<dbReference type="KEGG" id="xbo:XBJ1_2905"/>
<proteinExistence type="predicted"/>
<name>D3V867_XENBS</name>
<evidence type="ECO:0000313" key="1">
    <source>
        <dbReference type="EMBL" id="CBJ82029.1"/>
    </source>
</evidence>
<dbReference type="EMBL" id="FN667741">
    <property type="protein sequence ID" value="CBJ82029.1"/>
    <property type="molecule type" value="Genomic_DNA"/>
</dbReference>